<dbReference type="GO" id="GO:0005975">
    <property type="term" value="P:carbohydrate metabolic process"/>
    <property type="evidence" value="ECO:0007669"/>
    <property type="project" value="InterPro"/>
</dbReference>
<dbReference type="EMBL" id="LMWU01000019">
    <property type="protein sequence ID" value="KUN68868.1"/>
    <property type="molecule type" value="Genomic_DNA"/>
</dbReference>
<gene>
    <name evidence="1" type="ORF">AQJ46_20115</name>
</gene>
<dbReference type="InterPro" id="IPR004446">
    <property type="entry name" value="Heptose_bisP_phosphatase"/>
</dbReference>
<dbReference type="RefSeq" id="WP_059206925.1">
    <property type="nucleotide sequence ID" value="NZ_KQ948661.1"/>
</dbReference>
<dbReference type="PANTHER" id="PTHR42891:SF1">
    <property type="entry name" value="D-GLYCERO-BETA-D-MANNO-HEPTOSE-1,7-BISPHOSPHATE 7-PHOSPHATASE"/>
    <property type="match status" value="1"/>
</dbReference>
<sequence>MTRVRTVLFDRASILAEDPSGPDGVRPAPGAREALGMLRLHGVRTGFVALRPGSGHGRLSDADVRAVNHRVDELLGPFDIWGVCPHAPDDGCHCRPPEPGLILWAAGRVCTAPADCAVVGTAADAEAAARVGAHGILVPDERTRPEETARADHVAPDVLTAVRALLTGPPQGRVLVDERPIESAFEPGFEPGEG</sequence>
<evidence type="ECO:0000313" key="1">
    <source>
        <dbReference type="EMBL" id="KUN68868.1"/>
    </source>
</evidence>
<dbReference type="AlphaFoldDB" id="A0A101S7T1"/>
<organism evidence="1 2">
    <name type="scientific">Streptomyces canus</name>
    <dbReference type="NCBI Taxonomy" id="58343"/>
    <lineage>
        <taxon>Bacteria</taxon>
        <taxon>Bacillati</taxon>
        <taxon>Actinomycetota</taxon>
        <taxon>Actinomycetes</taxon>
        <taxon>Kitasatosporales</taxon>
        <taxon>Streptomycetaceae</taxon>
        <taxon>Streptomyces</taxon>
        <taxon>Streptomyces aurantiacus group</taxon>
    </lineage>
</organism>
<protein>
    <submittedName>
        <fullName evidence="1">Haloacid dehalogenase</fullName>
    </submittedName>
</protein>
<dbReference type="STRING" id="58343.AQJ46_20115"/>
<dbReference type="NCBIfam" id="TIGR01662">
    <property type="entry name" value="HAD-SF-IIIA"/>
    <property type="match status" value="1"/>
</dbReference>
<name>A0A101S7T1_9ACTN</name>
<dbReference type="Gene3D" id="3.40.50.1000">
    <property type="entry name" value="HAD superfamily/HAD-like"/>
    <property type="match status" value="1"/>
</dbReference>
<comment type="caution">
    <text evidence="1">The sequence shown here is derived from an EMBL/GenBank/DDBJ whole genome shotgun (WGS) entry which is preliminary data.</text>
</comment>
<dbReference type="GO" id="GO:0016791">
    <property type="term" value="F:phosphatase activity"/>
    <property type="evidence" value="ECO:0007669"/>
    <property type="project" value="InterPro"/>
</dbReference>
<reference evidence="1 2" key="1">
    <citation type="submission" date="2015-10" db="EMBL/GenBank/DDBJ databases">
        <title>Draft genome sequence of Streptomyces canus DSM 40017, type strain for the species Streptomyces canus.</title>
        <authorList>
            <person name="Ruckert C."/>
            <person name="Winkler A."/>
            <person name="Kalinowski J."/>
            <person name="Kampfer P."/>
            <person name="Glaeser S."/>
        </authorList>
    </citation>
    <scope>NUCLEOTIDE SEQUENCE [LARGE SCALE GENOMIC DNA]</scope>
    <source>
        <strain evidence="1 2">DSM 40017</strain>
    </source>
</reference>
<dbReference type="PANTHER" id="PTHR42891">
    <property type="entry name" value="D-GLYCERO-BETA-D-MANNO-HEPTOSE-1,7-BISPHOSPHATE 7-PHOSPHATASE"/>
    <property type="match status" value="1"/>
</dbReference>
<accession>A0A101S7T1</accession>
<dbReference type="Proteomes" id="UP000053669">
    <property type="component" value="Unassembled WGS sequence"/>
</dbReference>
<dbReference type="InterPro" id="IPR023214">
    <property type="entry name" value="HAD_sf"/>
</dbReference>
<dbReference type="SUPFAM" id="SSF56784">
    <property type="entry name" value="HAD-like"/>
    <property type="match status" value="1"/>
</dbReference>
<proteinExistence type="predicted"/>
<dbReference type="Pfam" id="PF13242">
    <property type="entry name" value="Hydrolase_like"/>
    <property type="match status" value="1"/>
</dbReference>
<dbReference type="InterPro" id="IPR006549">
    <property type="entry name" value="HAD-SF_hydro_IIIA"/>
</dbReference>
<dbReference type="InterPro" id="IPR036412">
    <property type="entry name" value="HAD-like_sf"/>
</dbReference>
<evidence type="ECO:0000313" key="2">
    <source>
        <dbReference type="Proteomes" id="UP000053669"/>
    </source>
</evidence>